<dbReference type="InterPro" id="IPR001841">
    <property type="entry name" value="Znf_RING"/>
</dbReference>
<keyword evidence="5" id="KW-0812">Transmembrane</keyword>
<keyword evidence="8" id="KW-1185">Reference proteome</keyword>
<reference evidence="7 8" key="1">
    <citation type="submission" date="2024-04" db="EMBL/GenBank/DDBJ databases">
        <authorList>
            <person name="Fracassetti M."/>
        </authorList>
    </citation>
    <scope>NUCLEOTIDE SEQUENCE [LARGE SCALE GENOMIC DNA]</scope>
</reference>
<feature type="domain" description="RING-type" evidence="6">
    <location>
        <begin position="62"/>
        <end position="104"/>
    </location>
</feature>
<dbReference type="Pfam" id="PF13639">
    <property type="entry name" value="zf-RING_2"/>
    <property type="match status" value="1"/>
</dbReference>
<keyword evidence="5" id="KW-1133">Transmembrane helix</keyword>
<dbReference type="PANTHER" id="PTHR45969:SF69">
    <property type="entry name" value="FINGER DOMAIN PROTEIN, PUTATIVE (AFU_ORTHOLOGUE AFUA_3G12190)-RELATED"/>
    <property type="match status" value="1"/>
</dbReference>
<gene>
    <name evidence="7" type="ORF">LTRI10_LOCUS11133</name>
</gene>
<keyword evidence="2 4" id="KW-0863">Zinc-finger</keyword>
<name>A0AAV2D4X4_9ROSI</name>
<dbReference type="InterPro" id="IPR013083">
    <property type="entry name" value="Znf_RING/FYVE/PHD"/>
</dbReference>
<protein>
    <recommendedName>
        <fullName evidence="6">RING-type domain-containing protein</fullName>
    </recommendedName>
</protein>
<dbReference type="SUPFAM" id="SSF57850">
    <property type="entry name" value="RING/U-box"/>
    <property type="match status" value="1"/>
</dbReference>
<dbReference type="GO" id="GO:0008270">
    <property type="term" value="F:zinc ion binding"/>
    <property type="evidence" value="ECO:0007669"/>
    <property type="project" value="UniProtKB-KW"/>
</dbReference>
<dbReference type="GO" id="GO:0016567">
    <property type="term" value="P:protein ubiquitination"/>
    <property type="evidence" value="ECO:0007669"/>
    <property type="project" value="TreeGrafter"/>
</dbReference>
<evidence type="ECO:0000259" key="6">
    <source>
        <dbReference type="PROSITE" id="PS50089"/>
    </source>
</evidence>
<dbReference type="AlphaFoldDB" id="A0AAV2D4X4"/>
<evidence type="ECO:0000256" key="4">
    <source>
        <dbReference type="PROSITE-ProRule" id="PRU00175"/>
    </source>
</evidence>
<organism evidence="7 8">
    <name type="scientific">Linum trigynum</name>
    <dbReference type="NCBI Taxonomy" id="586398"/>
    <lineage>
        <taxon>Eukaryota</taxon>
        <taxon>Viridiplantae</taxon>
        <taxon>Streptophyta</taxon>
        <taxon>Embryophyta</taxon>
        <taxon>Tracheophyta</taxon>
        <taxon>Spermatophyta</taxon>
        <taxon>Magnoliopsida</taxon>
        <taxon>eudicotyledons</taxon>
        <taxon>Gunneridae</taxon>
        <taxon>Pentapetalae</taxon>
        <taxon>rosids</taxon>
        <taxon>fabids</taxon>
        <taxon>Malpighiales</taxon>
        <taxon>Linaceae</taxon>
        <taxon>Linum</taxon>
    </lineage>
</organism>
<dbReference type="PROSITE" id="PS50089">
    <property type="entry name" value="ZF_RING_2"/>
    <property type="match status" value="1"/>
</dbReference>
<evidence type="ECO:0000256" key="5">
    <source>
        <dbReference type="SAM" id="Phobius"/>
    </source>
</evidence>
<dbReference type="Gene3D" id="3.30.40.10">
    <property type="entry name" value="Zinc/RING finger domain, C3HC4 (zinc finger)"/>
    <property type="match status" value="1"/>
</dbReference>
<keyword evidence="5" id="KW-0472">Membrane</keyword>
<evidence type="ECO:0000313" key="7">
    <source>
        <dbReference type="EMBL" id="CAL1367493.1"/>
    </source>
</evidence>
<dbReference type="PANTHER" id="PTHR45969">
    <property type="entry name" value="RING ZINC FINGER PROTEIN-RELATED"/>
    <property type="match status" value="1"/>
</dbReference>
<dbReference type="SMART" id="SM00184">
    <property type="entry name" value="RING"/>
    <property type="match status" value="1"/>
</dbReference>
<dbReference type="Proteomes" id="UP001497516">
    <property type="component" value="Chromosome 2"/>
</dbReference>
<keyword evidence="3" id="KW-0862">Zinc</keyword>
<accession>A0AAV2D4X4</accession>
<dbReference type="GO" id="GO:0061630">
    <property type="term" value="F:ubiquitin protein ligase activity"/>
    <property type="evidence" value="ECO:0007669"/>
    <property type="project" value="TreeGrafter"/>
</dbReference>
<dbReference type="EMBL" id="OZ034815">
    <property type="protein sequence ID" value="CAL1367493.1"/>
    <property type="molecule type" value="Genomic_DNA"/>
</dbReference>
<evidence type="ECO:0000313" key="8">
    <source>
        <dbReference type="Proteomes" id="UP001497516"/>
    </source>
</evidence>
<evidence type="ECO:0000256" key="1">
    <source>
        <dbReference type="ARBA" id="ARBA00022723"/>
    </source>
</evidence>
<keyword evidence="1" id="KW-0479">Metal-binding</keyword>
<feature type="transmembrane region" description="Helical" evidence="5">
    <location>
        <begin position="12"/>
        <end position="32"/>
    </location>
</feature>
<proteinExistence type="predicted"/>
<evidence type="ECO:0000256" key="2">
    <source>
        <dbReference type="ARBA" id="ARBA00022771"/>
    </source>
</evidence>
<evidence type="ECO:0000256" key="3">
    <source>
        <dbReference type="ARBA" id="ARBA00022833"/>
    </source>
</evidence>
<sequence length="125" mass="13423">MDEYYCHVPASIPIILEVLVILLPAVGLYLTLCWPQTSGPGVIVGEILKLEAAGGGARDDRCPICLQEFKGGDECVDLTVCRHFYHKRCIDAWLGKNCICPLCRASVCRRPASSSSTTAATPAAA</sequence>